<name>A0AA36AGI7_OCTVU</name>
<protein>
    <submittedName>
        <fullName evidence="1">Uncharacterized protein</fullName>
    </submittedName>
</protein>
<accession>A0AA36AGI7</accession>
<dbReference type="AlphaFoldDB" id="A0AA36AGI7"/>
<organism evidence="1 2">
    <name type="scientific">Octopus vulgaris</name>
    <name type="common">Common octopus</name>
    <dbReference type="NCBI Taxonomy" id="6645"/>
    <lineage>
        <taxon>Eukaryota</taxon>
        <taxon>Metazoa</taxon>
        <taxon>Spiralia</taxon>
        <taxon>Lophotrochozoa</taxon>
        <taxon>Mollusca</taxon>
        <taxon>Cephalopoda</taxon>
        <taxon>Coleoidea</taxon>
        <taxon>Octopodiformes</taxon>
        <taxon>Octopoda</taxon>
        <taxon>Incirrata</taxon>
        <taxon>Octopodidae</taxon>
        <taxon>Octopus</taxon>
    </lineage>
</organism>
<gene>
    <name evidence="1" type="ORF">OCTVUL_1B004788</name>
</gene>
<evidence type="ECO:0000313" key="1">
    <source>
        <dbReference type="EMBL" id="CAI9714926.1"/>
    </source>
</evidence>
<dbReference type="EMBL" id="OX597814">
    <property type="protein sequence ID" value="CAI9714926.1"/>
    <property type="molecule type" value="Genomic_DNA"/>
</dbReference>
<keyword evidence="2" id="KW-1185">Reference proteome</keyword>
<evidence type="ECO:0000313" key="2">
    <source>
        <dbReference type="Proteomes" id="UP001162480"/>
    </source>
</evidence>
<sequence>MCKGVVNILADAVTNAEGQKTGNGIQCRDIERFSFAFTQRTLYDVRGNCNSCLNSLTTRKTDLDLVRKTKCIPVGHF</sequence>
<proteinExistence type="predicted"/>
<dbReference type="Proteomes" id="UP001162480">
    <property type="component" value="Chromosome 1"/>
</dbReference>
<reference evidence="1" key="1">
    <citation type="submission" date="2023-08" db="EMBL/GenBank/DDBJ databases">
        <authorList>
            <person name="Alioto T."/>
            <person name="Alioto T."/>
            <person name="Gomez Garrido J."/>
        </authorList>
    </citation>
    <scope>NUCLEOTIDE SEQUENCE</scope>
</reference>